<evidence type="ECO:0000259" key="6">
    <source>
        <dbReference type="Pfam" id="PF00892"/>
    </source>
</evidence>
<reference evidence="7 8" key="1">
    <citation type="submission" date="2016-10" db="EMBL/GenBank/DDBJ databases">
        <authorList>
            <person name="de Groot N.N."/>
        </authorList>
    </citation>
    <scope>NUCLEOTIDE SEQUENCE [LARGE SCALE GENOMIC DNA]</scope>
    <source>
        <strain evidence="7 8">DSM 22012</strain>
    </source>
</reference>
<dbReference type="PANTHER" id="PTHR32322:SF9">
    <property type="entry name" value="AMINO-ACID METABOLITE EFFLUX PUMP-RELATED"/>
    <property type="match status" value="1"/>
</dbReference>
<dbReference type="RefSeq" id="WP_104001246.1">
    <property type="nucleotide sequence ID" value="NZ_FNVQ01000001.1"/>
</dbReference>
<evidence type="ECO:0000256" key="4">
    <source>
        <dbReference type="ARBA" id="ARBA00023136"/>
    </source>
</evidence>
<evidence type="ECO:0000256" key="3">
    <source>
        <dbReference type="ARBA" id="ARBA00022989"/>
    </source>
</evidence>
<feature type="transmembrane region" description="Helical" evidence="5">
    <location>
        <begin position="33"/>
        <end position="51"/>
    </location>
</feature>
<dbReference type="InterPro" id="IPR000620">
    <property type="entry name" value="EamA_dom"/>
</dbReference>
<accession>A0A1H5U214</accession>
<feature type="transmembrane region" description="Helical" evidence="5">
    <location>
        <begin position="139"/>
        <end position="160"/>
    </location>
</feature>
<dbReference type="OrthoDB" id="7158585at2"/>
<gene>
    <name evidence="7" type="ORF">SAMN05444390_101225</name>
</gene>
<feature type="transmembrane region" description="Helical" evidence="5">
    <location>
        <begin position="7"/>
        <end position="27"/>
    </location>
</feature>
<dbReference type="Pfam" id="PF00892">
    <property type="entry name" value="EamA"/>
    <property type="match status" value="2"/>
</dbReference>
<keyword evidence="4 5" id="KW-0472">Membrane</keyword>
<feature type="transmembrane region" description="Helical" evidence="5">
    <location>
        <begin position="114"/>
        <end position="133"/>
    </location>
</feature>
<evidence type="ECO:0000256" key="1">
    <source>
        <dbReference type="ARBA" id="ARBA00004141"/>
    </source>
</evidence>
<feature type="transmembrane region" description="Helical" evidence="5">
    <location>
        <begin position="86"/>
        <end position="107"/>
    </location>
</feature>
<proteinExistence type="predicted"/>
<dbReference type="InterPro" id="IPR037185">
    <property type="entry name" value="EmrE-like"/>
</dbReference>
<keyword evidence="3 5" id="KW-1133">Transmembrane helix</keyword>
<dbReference type="SUPFAM" id="SSF103481">
    <property type="entry name" value="Multidrug resistance efflux transporter EmrE"/>
    <property type="match status" value="2"/>
</dbReference>
<dbReference type="AlphaFoldDB" id="A0A1H5U214"/>
<evidence type="ECO:0000313" key="8">
    <source>
        <dbReference type="Proteomes" id="UP000236745"/>
    </source>
</evidence>
<keyword evidence="8" id="KW-1185">Reference proteome</keyword>
<organism evidence="7 8">
    <name type="scientific">Marinobacterium lutimaris</name>
    <dbReference type="NCBI Taxonomy" id="568106"/>
    <lineage>
        <taxon>Bacteria</taxon>
        <taxon>Pseudomonadati</taxon>
        <taxon>Pseudomonadota</taxon>
        <taxon>Gammaproteobacteria</taxon>
        <taxon>Oceanospirillales</taxon>
        <taxon>Oceanospirillaceae</taxon>
        <taxon>Marinobacterium</taxon>
    </lineage>
</organism>
<feature type="domain" description="EamA" evidence="6">
    <location>
        <begin position="8"/>
        <end position="130"/>
    </location>
</feature>
<dbReference type="GO" id="GO:0016020">
    <property type="term" value="C:membrane"/>
    <property type="evidence" value="ECO:0007669"/>
    <property type="project" value="UniProtKB-SubCell"/>
</dbReference>
<feature type="transmembrane region" description="Helical" evidence="5">
    <location>
        <begin position="267"/>
        <end position="286"/>
    </location>
</feature>
<feature type="transmembrane region" description="Helical" evidence="5">
    <location>
        <begin position="214"/>
        <end position="233"/>
    </location>
</feature>
<comment type="subcellular location">
    <subcellularLocation>
        <location evidence="1">Membrane</location>
        <topology evidence="1">Multi-pass membrane protein</topology>
    </subcellularLocation>
</comment>
<dbReference type="InterPro" id="IPR050638">
    <property type="entry name" value="AA-Vitamin_Transporters"/>
</dbReference>
<feature type="domain" description="EamA" evidence="6">
    <location>
        <begin position="142"/>
        <end position="284"/>
    </location>
</feature>
<sequence>MSISHWGLALLIVLGWGLNFVVIRFGLDELTPMLLGGLRFLVVAIPAVFFIKPPKMPLKWLLGYGLTISFGQFALLFTAMHLGMPAGLASLVLQSQMLFTMIFALLLLGERWHLPQLISLVVASIGLVFLASATPATEMTLVGFLLTIAAAASWGLGNIVTRRIGQMDGVNLMSVVVWGALIPPIPFFLLSWWLEGPEMISQSLASVGWKSVGVLVYLATVATLFGYGCWSFLMSRYPASTVAPLTLLVPVVGLLAAWIVLGESLSLSQGIGIVLILLGLMINVFGQNLRLKRRLRRMGIDKPEI</sequence>
<keyword evidence="2 5" id="KW-0812">Transmembrane</keyword>
<dbReference type="Proteomes" id="UP000236745">
    <property type="component" value="Unassembled WGS sequence"/>
</dbReference>
<name>A0A1H5U214_9GAMM</name>
<dbReference type="EMBL" id="FNVQ01000001">
    <property type="protein sequence ID" value="SEF68458.1"/>
    <property type="molecule type" value="Genomic_DNA"/>
</dbReference>
<dbReference type="Gene3D" id="1.10.3730.20">
    <property type="match status" value="1"/>
</dbReference>
<feature type="transmembrane region" description="Helical" evidence="5">
    <location>
        <begin position="58"/>
        <end position="80"/>
    </location>
</feature>
<dbReference type="PANTHER" id="PTHR32322">
    <property type="entry name" value="INNER MEMBRANE TRANSPORTER"/>
    <property type="match status" value="1"/>
</dbReference>
<feature type="transmembrane region" description="Helical" evidence="5">
    <location>
        <begin position="242"/>
        <end position="261"/>
    </location>
</feature>
<protein>
    <submittedName>
        <fullName evidence="7">O-acetylserine/cysteine efflux transporter</fullName>
    </submittedName>
</protein>
<evidence type="ECO:0000256" key="2">
    <source>
        <dbReference type="ARBA" id="ARBA00022692"/>
    </source>
</evidence>
<feature type="transmembrane region" description="Helical" evidence="5">
    <location>
        <begin position="172"/>
        <end position="194"/>
    </location>
</feature>
<evidence type="ECO:0000256" key="5">
    <source>
        <dbReference type="SAM" id="Phobius"/>
    </source>
</evidence>
<evidence type="ECO:0000313" key="7">
    <source>
        <dbReference type="EMBL" id="SEF68458.1"/>
    </source>
</evidence>